<dbReference type="Pfam" id="PF01900">
    <property type="entry name" value="RNase_P_Rpp14"/>
    <property type="match status" value="1"/>
</dbReference>
<sequence>MSEYYYLDISLKLADEPNQLLPVYFKSCLERSLLKIFGEIGGLTTVDVLKFDAPRARAIVRIPSDFYVKFRAATTLTGNFQDIPCNFVVHKASPILLGLTETHLEYFKAN</sequence>
<reference evidence="4" key="1">
    <citation type="journal article" date="2015" name="Proc. Natl. Acad. Sci. U.S.A.">
        <title>Genome sequence of the Asian Tiger mosquito, Aedes albopictus, reveals insights into its biology, genetics, and evolution.</title>
        <authorList>
            <person name="Chen X.G."/>
            <person name="Jiang X."/>
            <person name="Gu J."/>
            <person name="Xu M."/>
            <person name="Wu Y."/>
            <person name="Deng Y."/>
            <person name="Zhang C."/>
            <person name="Bonizzoni M."/>
            <person name="Dermauw W."/>
            <person name="Vontas J."/>
            <person name="Armbruster P."/>
            <person name="Huang X."/>
            <person name="Yang Y."/>
            <person name="Zhang H."/>
            <person name="He W."/>
            <person name="Peng H."/>
            <person name="Liu Y."/>
            <person name="Wu K."/>
            <person name="Chen J."/>
            <person name="Lirakis M."/>
            <person name="Topalis P."/>
            <person name="Van Leeuwen T."/>
            <person name="Hall A.B."/>
            <person name="Jiang X."/>
            <person name="Thorpe C."/>
            <person name="Mueller R.L."/>
            <person name="Sun C."/>
            <person name="Waterhouse R.M."/>
            <person name="Yan G."/>
            <person name="Tu Z.J."/>
            <person name="Fang X."/>
            <person name="James A.A."/>
        </authorList>
    </citation>
    <scope>NUCLEOTIDE SEQUENCE [LARGE SCALE GENOMIC DNA]</scope>
    <source>
        <strain evidence="4">Foshan</strain>
    </source>
</reference>
<evidence type="ECO:0000313" key="4">
    <source>
        <dbReference type="Proteomes" id="UP000069940"/>
    </source>
</evidence>
<dbReference type="KEGG" id="aalb:109430248"/>
<keyword evidence="4" id="KW-1185">Reference proteome</keyword>
<proteinExistence type="inferred from homology"/>
<dbReference type="SUPFAM" id="SSF160350">
    <property type="entry name" value="Rnp2-like"/>
    <property type="match status" value="1"/>
</dbReference>
<evidence type="ECO:0000256" key="2">
    <source>
        <dbReference type="ARBA" id="ARBA00022694"/>
    </source>
</evidence>
<dbReference type="InterPro" id="IPR038085">
    <property type="entry name" value="Rnp2-like_sf"/>
</dbReference>
<keyword evidence="2" id="KW-0819">tRNA processing</keyword>
<dbReference type="GO" id="GO:0030681">
    <property type="term" value="C:multimeric ribonuclease P complex"/>
    <property type="evidence" value="ECO:0007669"/>
    <property type="project" value="TreeGrafter"/>
</dbReference>
<organism evidence="3 4">
    <name type="scientific">Aedes albopictus</name>
    <name type="common">Asian tiger mosquito</name>
    <name type="synonym">Stegomyia albopicta</name>
    <dbReference type="NCBI Taxonomy" id="7160"/>
    <lineage>
        <taxon>Eukaryota</taxon>
        <taxon>Metazoa</taxon>
        <taxon>Ecdysozoa</taxon>
        <taxon>Arthropoda</taxon>
        <taxon>Hexapoda</taxon>
        <taxon>Insecta</taxon>
        <taxon>Pterygota</taxon>
        <taxon>Neoptera</taxon>
        <taxon>Endopterygota</taxon>
        <taxon>Diptera</taxon>
        <taxon>Nematocera</taxon>
        <taxon>Culicoidea</taxon>
        <taxon>Culicidae</taxon>
        <taxon>Culicinae</taxon>
        <taxon>Aedini</taxon>
        <taxon>Aedes</taxon>
        <taxon>Stegomyia</taxon>
    </lineage>
</organism>
<name>A0A182G9V6_AEDAL</name>
<dbReference type="EnsemblMetazoa" id="AALFPA23_013229.R19148">
    <property type="protein sequence ID" value="AALFPA23_013229.P19148"/>
    <property type="gene ID" value="AALFPA23_013229"/>
</dbReference>
<dbReference type="Proteomes" id="UP000069940">
    <property type="component" value="Unassembled WGS sequence"/>
</dbReference>
<reference evidence="3" key="2">
    <citation type="submission" date="2025-05" db="UniProtKB">
        <authorList>
            <consortium name="EnsemblMetazoa"/>
        </authorList>
    </citation>
    <scope>IDENTIFICATION</scope>
    <source>
        <strain evidence="3">Foshan</strain>
    </source>
</reference>
<dbReference type="GO" id="GO:0001682">
    <property type="term" value="P:tRNA 5'-leader removal"/>
    <property type="evidence" value="ECO:0007669"/>
    <property type="project" value="InterPro"/>
</dbReference>
<dbReference type="GO" id="GO:0033204">
    <property type="term" value="F:ribonuclease P RNA binding"/>
    <property type="evidence" value="ECO:0007669"/>
    <property type="project" value="TreeGrafter"/>
</dbReference>
<gene>
    <name evidence="3" type="primary">109430248</name>
</gene>
<dbReference type="GO" id="GO:0005730">
    <property type="term" value="C:nucleolus"/>
    <property type="evidence" value="ECO:0007669"/>
    <property type="project" value="TreeGrafter"/>
</dbReference>
<dbReference type="PANTHER" id="PTHR15441:SF1">
    <property type="entry name" value="RIBONUCLEASE P PROTEIN SUBUNIT P14"/>
    <property type="match status" value="1"/>
</dbReference>
<dbReference type="PANTHER" id="PTHR15441">
    <property type="entry name" value="RIBONUCLEASE P PROTEIN SUBUNIT P14"/>
    <property type="match status" value="1"/>
</dbReference>
<dbReference type="AlphaFoldDB" id="A0A182G9V6"/>
<evidence type="ECO:0000256" key="1">
    <source>
        <dbReference type="ARBA" id="ARBA00010800"/>
    </source>
</evidence>
<accession>A0A182G9V6</accession>
<dbReference type="InterPro" id="IPR002759">
    <property type="entry name" value="Pop5/Rpp14/Rnp2-like"/>
</dbReference>
<protein>
    <submittedName>
        <fullName evidence="3">Uncharacterized protein</fullName>
    </submittedName>
</protein>
<evidence type="ECO:0000313" key="3">
    <source>
        <dbReference type="EnsemblMetazoa" id="AALFPA23_013229.P19148"/>
    </source>
</evidence>
<dbReference type="Gene3D" id="3.30.70.3250">
    <property type="entry name" value="Ribonuclease P, Pop5 subunit"/>
    <property type="match status" value="1"/>
</dbReference>
<comment type="similarity">
    <text evidence="1">Belongs to the eukaryotic/archaeal RNase P protein component 2 family.</text>
</comment>